<sequence length="98" mass="11399">MENLIAASIFCSQHNIEVSFIHSLQDYGLIETTTTDQGVFVQADQLQELERLMRLHYDLHINLEGVDAVTQLLKRMEKLQEEMMYLKNRLRLYEGAVG</sequence>
<reference evidence="2 3" key="2">
    <citation type="journal article" date="2016" name="Int. J. Syst. Evol. Microbiol.">
        <title>Flavisolibacter tropicus sp. nov., isolated from tropical soil.</title>
        <authorList>
            <person name="Lee J.J."/>
            <person name="Kang M.S."/>
            <person name="Kim G.S."/>
            <person name="Lee C.S."/>
            <person name="Lim S."/>
            <person name="Lee J."/>
            <person name="Roh S.H."/>
            <person name="Kang H."/>
            <person name="Ha J.M."/>
            <person name="Bae S."/>
            <person name="Jung H.Y."/>
            <person name="Kim M.K."/>
        </authorList>
    </citation>
    <scope>NUCLEOTIDE SEQUENCE [LARGE SCALE GENOMIC DNA]</scope>
    <source>
        <strain evidence="2 3">LCS9</strain>
    </source>
</reference>
<dbReference type="AlphaFoldDB" id="A0A172TX92"/>
<dbReference type="RefSeq" id="WP_066405737.1">
    <property type="nucleotide sequence ID" value="NZ_CP011390.1"/>
</dbReference>
<gene>
    <name evidence="2" type="ORF">SY85_15060</name>
</gene>
<evidence type="ECO:0000256" key="1">
    <source>
        <dbReference type="SAM" id="Coils"/>
    </source>
</evidence>
<dbReference type="EMBL" id="CP011390">
    <property type="protein sequence ID" value="ANE51626.1"/>
    <property type="molecule type" value="Genomic_DNA"/>
</dbReference>
<dbReference type="Pfam" id="PF13591">
    <property type="entry name" value="MerR_2"/>
    <property type="match status" value="1"/>
</dbReference>
<dbReference type="Gene3D" id="1.10.1660.10">
    <property type="match status" value="1"/>
</dbReference>
<dbReference type="Proteomes" id="UP000077177">
    <property type="component" value="Chromosome"/>
</dbReference>
<accession>A0A172TX92</accession>
<keyword evidence="1" id="KW-0175">Coiled coil</keyword>
<protein>
    <submittedName>
        <fullName evidence="2">MerR family transcriptional regulator</fullName>
    </submittedName>
</protein>
<proteinExistence type="predicted"/>
<name>A0A172TX92_9BACT</name>
<evidence type="ECO:0000313" key="2">
    <source>
        <dbReference type="EMBL" id="ANE51626.1"/>
    </source>
</evidence>
<feature type="coiled-coil region" evidence="1">
    <location>
        <begin position="69"/>
        <end position="96"/>
    </location>
</feature>
<dbReference type="STRING" id="1492898.SY85_15060"/>
<keyword evidence="3" id="KW-1185">Reference proteome</keyword>
<organism evidence="2 3">
    <name type="scientific">Flavisolibacter tropicus</name>
    <dbReference type="NCBI Taxonomy" id="1492898"/>
    <lineage>
        <taxon>Bacteria</taxon>
        <taxon>Pseudomonadati</taxon>
        <taxon>Bacteroidota</taxon>
        <taxon>Chitinophagia</taxon>
        <taxon>Chitinophagales</taxon>
        <taxon>Chitinophagaceae</taxon>
        <taxon>Flavisolibacter</taxon>
    </lineage>
</organism>
<reference evidence="3" key="1">
    <citation type="submission" date="2015-01" db="EMBL/GenBank/DDBJ databases">
        <title>Flavisolibacter sp./LCS9/ whole genome sequencing.</title>
        <authorList>
            <person name="Kim M.K."/>
            <person name="Srinivasan S."/>
            <person name="Lee J.-J."/>
        </authorList>
    </citation>
    <scope>NUCLEOTIDE SEQUENCE [LARGE SCALE GENOMIC DNA]</scope>
    <source>
        <strain evidence="3">LCS9</strain>
    </source>
</reference>
<evidence type="ECO:0000313" key="3">
    <source>
        <dbReference type="Proteomes" id="UP000077177"/>
    </source>
</evidence>
<dbReference type="KEGG" id="fla:SY85_15060"/>